<keyword evidence="4" id="KW-1185">Reference proteome</keyword>
<dbReference type="CDD" id="cd04480">
    <property type="entry name" value="RPA1_DBD_A_like"/>
    <property type="match status" value="1"/>
</dbReference>
<feature type="domain" description="Replication protein A 70 kDa DNA-binding subunit B/D first OB fold" evidence="2">
    <location>
        <begin position="17"/>
        <end position="110"/>
    </location>
</feature>
<dbReference type="EMBL" id="JAGKQM010000019">
    <property type="protein sequence ID" value="KAH0859413.1"/>
    <property type="molecule type" value="Genomic_DNA"/>
</dbReference>
<dbReference type="Gene3D" id="2.40.50.140">
    <property type="entry name" value="Nucleic acid-binding proteins"/>
    <property type="match status" value="3"/>
</dbReference>
<evidence type="ECO:0000256" key="1">
    <source>
        <dbReference type="SAM" id="MobiDB-lite"/>
    </source>
</evidence>
<gene>
    <name evidence="3" type="ORF">HID58_087674</name>
</gene>
<dbReference type="InterPro" id="IPR012340">
    <property type="entry name" value="NA-bd_OB-fold"/>
</dbReference>
<proteinExistence type="predicted"/>
<reference evidence="3 4" key="1">
    <citation type="submission" date="2021-05" db="EMBL/GenBank/DDBJ databases">
        <title>Genome Assembly of Synthetic Allotetraploid Brassica napus Reveals Homoeologous Exchanges between Subgenomes.</title>
        <authorList>
            <person name="Davis J.T."/>
        </authorList>
    </citation>
    <scope>NUCLEOTIDE SEQUENCE [LARGE SCALE GENOMIC DNA]</scope>
    <source>
        <strain evidence="4">cv. Da-Ae</strain>
        <tissue evidence="3">Seedling</tissue>
    </source>
</reference>
<evidence type="ECO:0000259" key="2">
    <source>
        <dbReference type="Pfam" id="PF02721"/>
    </source>
</evidence>
<dbReference type="Proteomes" id="UP000824890">
    <property type="component" value="Unassembled WGS sequence"/>
</dbReference>
<organism evidence="3 4">
    <name type="scientific">Brassica napus</name>
    <name type="common">Rape</name>
    <dbReference type="NCBI Taxonomy" id="3708"/>
    <lineage>
        <taxon>Eukaryota</taxon>
        <taxon>Viridiplantae</taxon>
        <taxon>Streptophyta</taxon>
        <taxon>Embryophyta</taxon>
        <taxon>Tracheophyta</taxon>
        <taxon>Spermatophyta</taxon>
        <taxon>Magnoliopsida</taxon>
        <taxon>eudicotyledons</taxon>
        <taxon>Gunneridae</taxon>
        <taxon>Pentapetalae</taxon>
        <taxon>rosids</taxon>
        <taxon>malvids</taxon>
        <taxon>Brassicales</taxon>
        <taxon>Brassicaceae</taxon>
        <taxon>Brassiceae</taxon>
        <taxon>Brassica</taxon>
    </lineage>
</organism>
<evidence type="ECO:0000313" key="3">
    <source>
        <dbReference type="EMBL" id="KAH0859413.1"/>
    </source>
</evidence>
<accession>A0ABQ7XU05</accession>
<feature type="region of interest" description="Disordered" evidence="1">
    <location>
        <begin position="476"/>
        <end position="506"/>
    </location>
</feature>
<name>A0ABQ7XU05_BRANA</name>
<sequence length="589" mass="65835">MAMVTSDRITLLRLFAVHTWKVEVKVLHSWTQRSNYAGGDSLQFILADKTVSGVKIHCTCKRLFFARVKKLQVGQWRFIENVSVTPAGGKYRPTSHAYKLTIIINSNVTNSSLKNDDEFLSLTTFPEIMNGSLDSNFLIDVIGQAIDIGDMQIVPVQGKETKKLELTLTDTEFAKINVYKGQFQITNAFDTSTLEINPPGFDVQDYIRLMPNNELALITDGHEVVKPKGNKRQPDQWSIYPERTILDIIMATESVTNVAPRFKLHLLLKDDTGETKVMLLDTIAEPILGVSAEVLLNGFLEEVEDPEDLSDQVTALIGKTFKFGVYVNKDNVDYGSHIFNIRKTWSADAIITRADDEDTEDTSTIVSSDRSSGHFSSHVTVYIHRMKRKHPAPFGADAHRKRAQSASKQITESSQTKDVPLTTVFARLLNDATNKNIASRCHPKVSVTVSKPNNKRGGISTSFTGSCQSQLSFLRQHTPIPRIPNTQTRETTRDSGMSKNAILGQNCSKSDPLNEDLLSNMDGYDDLAFECSSQESYDSDTSDHEQSILLEPEIDNQSERVMKLAAMFKKTFSEVKKKVKPTISPKEDG</sequence>
<dbReference type="Pfam" id="PF02721">
    <property type="entry name" value="DUF223"/>
    <property type="match status" value="1"/>
</dbReference>
<dbReference type="InterPro" id="IPR003871">
    <property type="entry name" value="RFA1B/D_OB_1st"/>
</dbReference>
<evidence type="ECO:0000313" key="4">
    <source>
        <dbReference type="Proteomes" id="UP000824890"/>
    </source>
</evidence>
<protein>
    <recommendedName>
        <fullName evidence="2">Replication protein A 70 kDa DNA-binding subunit B/D first OB fold domain-containing protein</fullName>
    </recommendedName>
</protein>
<feature type="compositionally biased region" description="Polar residues" evidence="1">
    <location>
        <begin position="484"/>
        <end position="506"/>
    </location>
</feature>
<dbReference type="SUPFAM" id="SSF50249">
    <property type="entry name" value="Nucleic acid-binding proteins"/>
    <property type="match status" value="2"/>
</dbReference>
<dbReference type="PANTHER" id="PTHR47165:SF4">
    <property type="entry name" value="OS03G0429900 PROTEIN"/>
    <property type="match status" value="1"/>
</dbReference>
<dbReference type="PANTHER" id="PTHR47165">
    <property type="entry name" value="OS03G0429900 PROTEIN"/>
    <property type="match status" value="1"/>
</dbReference>
<comment type="caution">
    <text evidence="3">The sequence shown here is derived from an EMBL/GenBank/DDBJ whole genome shotgun (WGS) entry which is preliminary data.</text>
</comment>